<evidence type="ECO:0000313" key="2">
    <source>
        <dbReference type="WBParaSite" id="ES5_v2.g25382.t1"/>
    </source>
</evidence>
<sequence>MPPETIDIIAASFALRKTIMIVENGKELVLLNKQFGDVFVLLRENRNNDYLVQYAAVIQPTQAFQTPPNTINNGNSSDDNDEDDNDNDEDDDENEGHEKESDEALHPQEAKLEDDEPHTTQNEAESSDDSTIMDIFALRQRGKQIKDFLQI</sequence>
<evidence type="ECO:0000313" key="1">
    <source>
        <dbReference type="Proteomes" id="UP000887579"/>
    </source>
</evidence>
<name>A0AC34G6W0_9BILA</name>
<accession>A0AC34G6W0</accession>
<protein>
    <submittedName>
        <fullName evidence="2">Uncharacterized protein</fullName>
    </submittedName>
</protein>
<dbReference type="WBParaSite" id="ES5_v2.g25382.t1">
    <property type="protein sequence ID" value="ES5_v2.g25382.t1"/>
    <property type="gene ID" value="ES5_v2.g25382"/>
</dbReference>
<organism evidence="1 2">
    <name type="scientific">Panagrolaimus sp. ES5</name>
    <dbReference type="NCBI Taxonomy" id="591445"/>
    <lineage>
        <taxon>Eukaryota</taxon>
        <taxon>Metazoa</taxon>
        <taxon>Ecdysozoa</taxon>
        <taxon>Nematoda</taxon>
        <taxon>Chromadorea</taxon>
        <taxon>Rhabditida</taxon>
        <taxon>Tylenchina</taxon>
        <taxon>Panagrolaimomorpha</taxon>
        <taxon>Panagrolaimoidea</taxon>
        <taxon>Panagrolaimidae</taxon>
        <taxon>Panagrolaimus</taxon>
    </lineage>
</organism>
<dbReference type="Proteomes" id="UP000887579">
    <property type="component" value="Unplaced"/>
</dbReference>
<reference evidence="2" key="1">
    <citation type="submission" date="2022-11" db="UniProtKB">
        <authorList>
            <consortium name="WormBaseParasite"/>
        </authorList>
    </citation>
    <scope>IDENTIFICATION</scope>
</reference>
<proteinExistence type="predicted"/>